<dbReference type="InterPro" id="IPR019752">
    <property type="entry name" value="Pyrv/ketoisovalerate_OxRed_cat"/>
</dbReference>
<keyword evidence="4" id="KW-1185">Reference proteome</keyword>
<reference evidence="3" key="2">
    <citation type="submission" date="2021-08" db="EMBL/GenBank/DDBJ databases">
        <authorList>
            <person name="Tani A."/>
            <person name="Ola A."/>
            <person name="Ogura Y."/>
            <person name="Katsura K."/>
            <person name="Hayashi T."/>
        </authorList>
    </citation>
    <scope>NUCLEOTIDE SEQUENCE</scope>
    <source>
        <strain evidence="3">JCM 32048</strain>
    </source>
</reference>
<dbReference type="Gene3D" id="3.40.920.10">
    <property type="entry name" value="Pyruvate-ferredoxin oxidoreductase, PFOR, domain III"/>
    <property type="match status" value="1"/>
</dbReference>
<proteinExistence type="predicted"/>
<feature type="domain" description="4Fe-4S ferredoxin-type" evidence="2">
    <location>
        <begin position="645"/>
        <end position="677"/>
    </location>
</feature>
<dbReference type="InterPro" id="IPR002880">
    <property type="entry name" value="Pyrv_Fd/Flavodoxin_OxRdtase_N"/>
</dbReference>
<dbReference type="PROSITE" id="PS51379">
    <property type="entry name" value="4FE4S_FER_2"/>
    <property type="match status" value="1"/>
</dbReference>
<dbReference type="PANTHER" id="PTHR48084:SF3">
    <property type="entry name" value="SUBUNIT OF PYRUVATE:FLAVODOXIN OXIDOREDUCTASE"/>
    <property type="match status" value="1"/>
</dbReference>
<dbReference type="PANTHER" id="PTHR48084">
    <property type="entry name" value="2-OXOGLUTARATE OXIDOREDUCTASE SUBUNIT KORB-RELATED"/>
    <property type="match status" value="1"/>
</dbReference>
<name>A0AA37HJ98_9HYPH</name>
<dbReference type="AlphaFoldDB" id="A0AA37HJ98"/>
<dbReference type="NCBIfam" id="NF009588">
    <property type="entry name" value="PRK13029.1"/>
    <property type="match status" value="1"/>
</dbReference>
<dbReference type="InterPro" id="IPR002869">
    <property type="entry name" value="Pyrv_flavodox_OxRed_cen"/>
</dbReference>
<dbReference type="SUPFAM" id="SSF53323">
    <property type="entry name" value="Pyruvate-ferredoxin oxidoreductase, PFOR, domain III"/>
    <property type="match status" value="1"/>
</dbReference>
<evidence type="ECO:0000313" key="3">
    <source>
        <dbReference type="EMBL" id="GJD66634.1"/>
    </source>
</evidence>
<dbReference type="RefSeq" id="WP_238193601.1">
    <property type="nucleotide sequence ID" value="NZ_BPQJ01000072.1"/>
</dbReference>
<keyword evidence="1" id="KW-0560">Oxidoreductase</keyword>
<dbReference type="GO" id="GO:0016903">
    <property type="term" value="F:oxidoreductase activity, acting on the aldehyde or oxo group of donors"/>
    <property type="evidence" value="ECO:0007669"/>
    <property type="project" value="InterPro"/>
</dbReference>
<evidence type="ECO:0000256" key="1">
    <source>
        <dbReference type="ARBA" id="ARBA00023002"/>
    </source>
</evidence>
<dbReference type="Proteomes" id="UP001055286">
    <property type="component" value="Unassembled WGS sequence"/>
</dbReference>
<dbReference type="Gene3D" id="3.40.50.970">
    <property type="match status" value="1"/>
</dbReference>
<evidence type="ECO:0000259" key="2">
    <source>
        <dbReference type="PROSITE" id="PS51379"/>
    </source>
</evidence>
<accession>A0AA37HJ98</accession>
<dbReference type="InterPro" id="IPR029061">
    <property type="entry name" value="THDP-binding"/>
</dbReference>
<dbReference type="Pfam" id="PF01558">
    <property type="entry name" value="POR"/>
    <property type="match status" value="1"/>
</dbReference>
<dbReference type="InterPro" id="IPR051457">
    <property type="entry name" value="2-oxoacid:Fd_oxidoreductase"/>
</dbReference>
<protein>
    <recommendedName>
        <fullName evidence="2">4Fe-4S ferredoxin-type domain-containing protein</fullName>
    </recommendedName>
</protein>
<dbReference type="NCBIfam" id="NF009589">
    <property type="entry name" value="PRK13030.1"/>
    <property type="match status" value="1"/>
</dbReference>
<dbReference type="InterPro" id="IPR017896">
    <property type="entry name" value="4Fe4S_Fe-S-bd"/>
</dbReference>
<comment type="caution">
    <text evidence="3">The sequence shown here is derived from an EMBL/GenBank/DDBJ whole genome shotgun (WGS) entry which is preliminary data.</text>
</comment>
<reference evidence="3" key="1">
    <citation type="journal article" date="2016" name="Front. Microbiol.">
        <title>Genome Sequence of the Piezophilic, Mesophilic Sulfate-Reducing Bacterium Desulfovibrio indicus J2T.</title>
        <authorList>
            <person name="Cao J."/>
            <person name="Maignien L."/>
            <person name="Shao Z."/>
            <person name="Alain K."/>
            <person name="Jebbar M."/>
        </authorList>
    </citation>
    <scope>NUCLEOTIDE SEQUENCE</scope>
    <source>
        <strain evidence="3">JCM 32048</strain>
    </source>
</reference>
<dbReference type="EMBL" id="BPQJ01000072">
    <property type="protein sequence ID" value="GJD66634.1"/>
    <property type="molecule type" value="Genomic_DNA"/>
</dbReference>
<dbReference type="CDD" id="cd07034">
    <property type="entry name" value="TPP_PYR_PFOR_IOR-alpha_like"/>
    <property type="match status" value="1"/>
</dbReference>
<evidence type="ECO:0000313" key="4">
    <source>
        <dbReference type="Proteomes" id="UP001055286"/>
    </source>
</evidence>
<dbReference type="InterPro" id="IPR046667">
    <property type="entry name" value="DUF6537"/>
</dbReference>
<organism evidence="3 4">
    <name type="scientific">Methylobacterium frigidaeris</name>
    <dbReference type="NCBI Taxonomy" id="2038277"/>
    <lineage>
        <taxon>Bacteria</taxon>
        <taxon>Pseudomonadati</taxon>
        <taxon>Pseudomonadota</taxon>
        <taxon>Alphaproteobacteria</taxon>
        <taxon>Hyphomicrobiales</taxon>
        <taxon>Methylobacteriaceae</taxon>
        <taxon>Methylobacterium</taxon>
    </lineage>
</organism>
<dbReference type="SUPFAM" id="SSF52518">
    <property type="entry name" value="Thiamin diphosphate-binding fold (THDP-binding)"/>
    <property type="match status" value="2"/>
</dbReference>
<gene>
    <name evidence="3" type="ORF">MPEAHAMD_6832</name>
</gene>
<dbReference type="Pfam" id="PF20169">
    <property type="entry name" value="DUF6537"/>
    <property type="match status" value="1"/>
</dbReference>
<sequence length="1181" mass="127920">MPDHIIAERSVAGRDHDVPLFDADYTLLDRYEREGGRIFLTGTQALVRILVDQRRADLEQGIRTAGLVSGYRGSPLGGVDQELWRQKALLANHDIRFEPGLNEDLGATMLWGAQQIAAFPGQRVQGVFGLWYGKGPGVDRTGDVFRNANTLGTSRYGGVLAVAGDDHGAQSSMIPHQTDQVFEAAMIPVLYPASVAEYVEFGLYGYAMSRYSGLWAAFKAITETVESGRSVALAPRRRFVDPTDFMPPPHGLNYDPRLLHPAQRQELERRVVEERLPALQAFMRANPIDRVVARPEPGRARLGIVTVGKSHLDLLAALPRLGLTLEGLRALGIGVYKVGVSWPIEGEGVRRFAEGLQGLVVIEEKRSLVEAQIKDVLFNLPADRRPAIEGKRDRYGAPLIPATLELSPEQLAGIVASFAGRFGVELGSRTPGPPPASPAPAAPDLLSRRPFFCSGCPHNTSTRVPAGSFAAGGIGCHIMALGTRSTETFCQMGGEGIQWVGLSTFTDMPHLFVNLGDGTYQHSGSLAIRQAVAAGTTVTYKILYNDAVAMTGGQPVEGQLTVRDIVAQVSAEGVRHVAVVADDPGRHRGPASLPDGVELHHRDALDAVQRDFRTRKGVSVIVYDQTCAAEKRRRRKRKEHPDPPERVLINPAVCEGCGDCSVQSNCISVEPLDTELGRKRRINQSACNKDYSCLKGFCPSFVSVTGVTPRKPDTSRAAEAETRLAAALRRPARPALGEDRPFRVLVTGIGGTGVVTIGGILSMAAHLDGLEASTLDFTGVAQKNGAVISHVQIADRGAPISAVRIGEADCDLMLGCDIVVAASAAVKPRLARTRTAAVVNRDITPTADFVTQGDRPIAGDAHERAVRASIAPANLFFVDATRIATEIFGDAIATNLFLVGFAYQRGLLPLREAAIDRAIALNGAAVTMNRRAFLWGRIAADDPGAIERVIRERQADTTPAAFDFDTFKAARLRDLTAYQDGRLAQRYADLVERVRAADARAGVGGRLAEAAARSYYKLLAYKDEYEVARLHLATLGDEVRGAFDGTPRVVFHMAPPLVSRIDPATGRRRKRALAGWYMEPLLRLLRHGRHLRGTVFDPFGYQGDRRIERALIGAYEEDVDLVLRRLSADRVDAAAELLALPQTIRGYGPVKEESARKAVATRERLRDALLAPVPPARSAAA</sequence>